<keyword evidence="1" id="KW-0808">Transferase</keyword>
<dbReference type="STRING" id="464029.SAMN02982989_2882"/>
<dbReference type="Proteomes" id="UP000192903">
    <property type="component" value="Unassembled WGS sequence"/>
</dbReference>
<name>A0A1X7FEZ7_9HYPH</name>
<dbReference type="Gene3D" id="1.10.510.10">
    <property type="entry name" value="Transferase(Phosphotransferase) domain 1"/>
    <property type="match status" value="1"/>
</dbReference>
<organism evidence="1 2">
    <name type="scientific">Xaviernesmea oryzae</name>
    <dbReference type="NCBI Taxonomy" id="464029"/>
    <lineage>
        <taxon>Bacteria</taxon>
        <taxon>Pseudomonadati</taxon>
        <taxon>Pseudomonadota</taxon>
        <taxon>Alphaproteobacteria</taxon>
        <taxon>Hyphomicrobiales</taxon>
        <taxon>Rhizobiaceae</taxon>
        <taxon>Rhizobium/Agrobacterium group</taxon>
        <taxon>Xaviernesmea</taxon>
    </lineage>
</organism>
<proteinExistence type="predicted"/>
<evidence type="ECO:0000313" key="2">
    <source>
        <dbReference type="Proteomes" id="UP000192903"/>
    </source>
</evidence>
<reference evidence="2" key="1">
    <citation type="submission" date="2017-04" db="EMBL/GenBank/DDBJ databases">
        <authorList>
            <person name="Varghese N."/>
            <person name="Submissions S."/>
        </authorList>
    </citation>
    <scope>NUCLEOTIDE SEQUENCE [LARGE SCALE GENOMIC DNA]</scope>
    <source>
        <strain evidence="2">B4P</strain>
    </source>
</reference>
<dbReference type="SUPFAM" id="SSF56112">
    <property type="entry name" value="Protein kinase-like (PK-like)"/>
    <property type="match status" value="1"/>
</dbReference>
<sequence>MTGNEMTAKNISAFPPEWRIESAHRIADTVAGTVYEVSRAGGEIDIVKVLKPKVLADNLRGVDFLEWRDGVGAIRLLARSENVILLEHAGRETLRDRIATHGDEQATRIAAEVLVEYHRPSVTPPPAGLLPLSGYFASLFKKAGEDRKEGIESPYLEAAAMAEELIADQRDIKPLHGDLHHENIMFGPRGWLIIDPAGLIGDPALDVANMFSNPLDRFDLTRDEGRIASMASIFAETLKRDVRTILRYAFSYGCLSASWHEEDGNEEERGNELAVVAAIKNVLRQA</sequence>
<keyword evidence="1" id="KW-0418">Kinase</keyword>
<dbReference type="AlphaFoldDB" id="A0A1X7FEZ7"/>
<evidence type="ECO:0000313" key="1">
    <source>
        <dbReference type="EMBL" id="SMF50930.1"/>
    </source>
</evidence>
<dbReference type="InterPro" id="IPR006748">
    <property type="entry name" value="NH2Glyco/OHUrea_AB-resist_kin"/>
</dbReference>
<dbReference type="RefSeq" id="WP_234811180.1">
    <property type="nucleotide sequence ID" value="NZ_FXAF01000006.1"/>
</dbReference>
<protein>
    <submittedName>
        <fullName evidence="1">Streptomycin 6-kinase</fullName>
    </submittedName>
</protein>
<dbReference type="InterPro" id="IPR011009">
    <property type="entry name" value="Kinase-like_dom_sf"/>
</dbReference>
<gene>
    <name evidence="1" type="ORF">SAMN02982989_2882</name>
</gene>
<dbReference type="GO" id="GO:0016301">
    <property type="term" value="F:kinase activity"/>
    <property type="evidence" value="ECO:0007669"/>
    <property type="project" value="UniProtKB-KW"/>
</dbReference>
<dbReference type="EMBL" id="FXAF01000006">
    <property type="protein sequence ID" value="SMF50930.1"/>
    <property type="molecule type" value="Genomic_DNA"/>
</dbReference>
<dbReference type="GO" id="GO:0019748">
    <property type="term" value="P:secondary metabolic process"/>
    <property type="evidence" value="ECO:0007669"/>
    <property type="project" value="InterPro"/>
</dbReference>
<dbReference type="Pfam" id="PF04655">
    <property type="entry name" value="APH_6_hur"/>
    <property type="match status" value="1"/>
</dbReference>
<keyword evidence="2" id="KW-1185">Reference proteome</keyword>
<dbReference type="GO" id="GO:0016773">
    <property type="term" value="F:phosphotransferase activity, alcohol group as acceptor"/>
    <property type="evidence" value="ECO:0007669"/>
    <property type="project" value="InterPro"/>
</dbReference>
<accession>A0A1X7FEZ7</accession>